<dbReference type="InterPro" id="IPR051609">
    <property type="entry name" value="NmrA/Isoflavone_reductase-like"/>
</dbReference>
<reference evidence="4" key="3">
    <citation type="submission" date="2016-07" db="EMBL/GenBank/DDBJ databases">
        <title>Evolution of pathogenesis and genome organization in the Tremellales.</title>
        <authorList>
            <person name="Cuomo C."/>
            <person name="Litvintseva A."/>
            <person name="Heitman J."/>
            <person name="Chen Y."/>
            <person name="Sun S."/>
            <person name="Springer D."/>
            <person name="Dromer F."/>
            <person name="Young S."/>
            <person name="Zeng Q."/>
            <person name="Chapman S."/>
            <person name="Gujja S."/>
            <person name="Saif S."/>
            <person name="Birren B."/>
        </authorList>
    </citation>
    <scope>NUCLEOTIDE SEQUENCE</scope>
    <source>
        <strain evidence="4">CBS 10737</strain>
    </source>
</reference>
<evidence type="ECO:0000256" key="2">
    <source>
        <dbReference type="ARBA" id="ARBA00023002"/>
    </source>
</evidence>
<feature type="domain" description="NmrA-like" evidence="3">
    <location>
        <begin position="6"/>
        <end position="260"/>
    </location>
</feature>
<evidence type="ECO:0000313" key="4">
    <source>
        <dbReference type="EMBL" id="OCF52247.1"/>
    </source>
</evidence>
<dbReference type="SUPFAM" id="SSF51735">
    <property type="entry name" value="NAD(P)-binding Rossmann-fold domains"/>
    <property type="match status" value="1"/>
</dbReference>
<evidence type="ECO:0000313" key="5">
    <source>
        <dbReference type="EMBL" id="WWC69522.1"/>
    </source>
</evidence>
<dbReference type="Gene3D" id="3.40.50.720">
    <property type="entry name" value="NAD(P)-binding Rossmann-like Domain"/>
    <property type="match status" value="1"/>
</dbReference>
<reference evidence="5" key="4">
    <citation type="submission" date="2024-02" db="EMBL/GenBank/DDBJ databases">
        <title>Comparative genomics of Cryptococcus and Kwoniella reveals pathogenesis evolution and contrasting modes of karyotype evolution via chromosome fusion or intercentromeric recombination.</title>
        <authorList>
            <person name="Coelho M.A."/>
            <person name="David-Palma M."/>
            <person name="Shea T."/>
            <person name="Bowers K."/>
            <person name="McGinley-Smith S."/>
            <person name="Mohammad A.W."/>
            <person name="Gnirke A."/>
            <person name="Yurkov A.M."/>
            <person name="Nowrousian M."/>
            <person name="Sun S."/>
            <person name="Cuomo C.A."/>
            <person name="Heitman J."/>
        </authorList>
    </citation>
    <scope>NUCLEOTIDE SEQUENCE</scope>
    <source>
        <strain evidence="5">CBS 10737</strain>
    </source>
</reference>
<dbReference type="InterPro" id="IPR036291">
    <property type="entry name" value="NAD(P)-bd_dom_sf"/>
</dbReference>
<dbReference type="STRING" id="1296096.A0A1B9I9X4"/>
<evidence type="ECO:0000313" key="6">
    <source>
        <dbReference type="Proteomes" id="UP000094020"/>
    </source>
</evidence>
<evidence type="ECO:0000256" key="1">
    <source>
        <dbReference type="ARBA" id="ARBA00022857"/>
    </source>
</evidence>
<dbReference type="OrthoDB" id="5283654at2759"/>
<dbReference type="AlphaFoldDB" id="A0A1B9I9X4"/>
<organism evidence="4">
    <name type="scientific">Kwoniella pini CBS 10737</name>
    <dbReference type="NCBI Taxonomy" id="1296096"/>
    <lineage>
        <taxon>Eukaryota</taxon>
        <taxon>Fungi</taxon>
        <taxon>Dikarya</taxon>
        <taxon>Basidiomycota</taxon>
        <taxon>Agaricomycotina</taxon>
        <taxon>Tremellomycetes</taxon>
        <taxon>Tremellales</taxon>
        <taxon>Cryptococcaceae</taxon>
        <taxon>Kwoniella</taxon>
    </lineage>
</organism>
<dbReference type="KEGG" id="kpin:30169902"/>
<proteinExistence type="predicted"/>
<dbReference type="GO" id="GO:0016491">
    <property type="term" value="F:oxidoreductase activity"/>
    <property type="evidence" value="ECO:0007669"/>
    <property type="project" value="UniProtKB-KW"/>
</dbReference>
<dbReference type="PANTHER" id="PTHR47706:SF9">
    <property type="entry name" value="NMRA-LIKE DOMAIN-CONTAINING PROTEIN-RELATED"/>
    <property type="match status" value="1"/>
</dbReference>
<reference evidence="4" key="1">
    <citation type="submission" date="2013-07" db="EMBL/GenBank/DDBJ databases">
        <title>The Genome Sequence of Cryptococcus pinus CBS10737.</title>
        <authorList>
            <consortium name="The Broad Institute Genome Sequencing Platform"/>
            <person name="Cuomo C."/>
            <person name="Litvintseva A."/>
            <person name="Chen Y."/>
            <person name="Heitman J."/>
            <person name="Sun S."/>
            <person name="Springer D."/>
            <person name="Dromer F."/>
            <person name="Young S.K."/>
            <person name="Zeng Q."/>
            <person name="Gargeya S."/>
            <person name="Fitzgerald M."/>
            <person name="Abouelleil A."/>
            <person name="Alvarado L."/>
            <person name="Berlin A.M."/>
            <person name="Chapman S.B."/>
            <person name="Dewar J."/>
            <person name="Goldberg J."/>
            <person name="Griggs A."/>
            <person name="Gujja S."/>
            <person name="Hansen M."/>
            <person name="Howarth C."/>
            <person name="Imamovic A."/>
            <person name="Larimer J."/>
            <person name="McCowan C."/>
            <person name="Murphy C."/>
            <person name="Pearson M."/>
            <person name="Priest M."/>
            <person name="Roberts A."/>
            <person name="Saif S."/>
            <person name="Shea T."/>
            <person name="Sykes S."/>
            <person name="Wortman J."/>
            <person name="Nusbaum C."/>
            <person name="Birren B."/>
        </authorList>
    </citation>
    <scope>NUCLEOTIDE SEQUENCE [LARGE SCALE GENOMIC DNA]</scope>
    <source>
        <strain evidence="4">CBS 10737</strain>
    </source>
</reference>
<dbReference type="Gene3D" id="3.90.25.10">
    <property type="entry name" value="UDP-galactose 4-epimerase, domain 1"/>
    <property type="match status" value="1"/>
</dbReference>
<keyword evidence="1" id="KW-0521">NADP</keyword>
<protein>
    <recommendedName>
        <fullName evidence="3">NmrA-like domain-containing protein</fullName>
    </recommendedName>
</protein>
<accession>A0A1B9I9X4</accession>
<keyword evidence="6" id="KW-1185">Reference proteome</keyword>
<sequence length="293" mass="32717">MSSTPVIGFIGYSGLVGKSVLNNLIEHHNSGKVKLIILHREGSDVSLIPENVEKRLIQLDSNGFEKNKKAVEGLEVLLSTVGFQGLESQKYLIDALEGSKTLKTFIPSDFGTNWSEEELKANGLKALKVKEDIVNYLKEKKLSFTNIRTGAFDGFVFAYQAGGTDLKGNKQQIFRNSLNNKFRITSIPYLGFSLSQLLLKPDELINKTIQLFDYSPTGQDFINILTKINNGKKTEIINYSEEQYKLDLENDIGLAISAALKAKWGDNNFGDSNVPKIQGWNSKSLEELARQYV</sequence>
<evidence type="ECO:0000259" key="3">
    <source>
        <dbReference type="Pfam" id="PF05368"/>
    </source>
</evidence>
<dbReference type="GeneID" id="30169902"/>
<dbReference type="Proteomes" id="UP000094020">
    <property type="component" value="Chromosome 4"/>
</dbReference>
<dbReference type="PANTHER" id="PTHR47706">
    <property type="entry name" value="NMRA-LIKE FAMILY PROTEIN"/>
    <property type="match status" value="1"/>
</dbReference>
<dbReference type="Pfam" id="PF05368">
    <property type="entry name" value="NmrA"/>
    <property type="match status" value="1"/>
</dbReference>
<gene>
    <name evidence="4" type="ORF">I206_01533</name>
    <name evidence="5" type="ORF">I206_103464</name>
</gene>
<dbReference type="InterPro" id="IPR008030">
    <property type="entry name" value="NmrA-like"/>
</dbReference>
<keyword evidence="2" id="KW-0560">Oxidoreductase</keyword>
<name>A0A1B9I9X4_9TREE</name>
<dbReference type="EMBL" id="CP144522">
    <property type="protein sequence ID" value="WWC69522.1"/>
    <property type="molecule type" value="Genomic_DNA"/>
</dbReference>
<dbReference type="RefSeq" id="XP_019013466.1">
    <property type="nucleotide sequence ID" value="XM_019153305.1"/>
</dbReference>
<dbReference type="EMBL" id="KI894008">
    <property type="protein sequence ID" value="OCF52247.1"/>
    <property type="molecule type" value="Genomic_DNA"/>
</dbReference>
<reference evidence="5" key="2">
    <citation type="submission" date="2013-07" db="EMBL/GenBank/DDBJ databases">
        <authorList>
            <consortium name="The Broad Institute Genome Sequencing Platform"/>
            <person name="Cuomo C."/>
            <person name="Litvintseva A."/>
            <person name="Chen Y."/>
            <person name="Heitman J."/>
            <person name="Sun S."/>
            <person name="Springer D."/>
            <person name="Dromer F."/>
            <person name="Young S.K."/>
            <person name="Zeng Q."/>
            <person name="Gargeya S."/>
            <person name="Fitzgerald M."/>
            <person name="Abouelleil A."/>
            <person name="Alvarado L."/>
            <person name="Berlin A.M."/>
            <person name="Chapman S.B."/>
            <person name="Dewar J."/>
            <person name="Goldberg J."/>
            <person name="Griggs A."/>
            <person name="Gujja S."/>
            <person name="Hansen M."/>
            <person name="Howarth C."/>
            <person name="Imamovic A."/>
            <person name="Larimer J."/>
            <person name="McCowan C."/>
            <person name="Murphy C."/>
            <person name="Pearson M."/>
            <person name="Priest M."/>
            <person name="Roberts A."/>
            <person name="Saif S."/>
            <person name="Shea T."/>
            <person name="Sykes S."/>
            <person name="Wortman J."/>
            <person name="Nusbaum C."/>
            <person name="Birren B."/>
        </authorList>
    </citation>
    <scope>NUCLEOTIDE SEQUENCE</scope>
    <source>
        <strain evidence="5">CBS 10737</strain>
    </source>
</reference>